<evidence type="ECO:0008006" key="4">
    <source>
        <dbReference type="Google" id="ProtNLM"/>
    </source>
</evidence>
<dbReference type="Proteomes" id="UP000191154">
    <property type="component" value="Unassembled WGS sequence"/>
</dbReference>
<dbReference type="AlphaFoldDB" id="A0A1S8N6D9"/>
<feature type="transmembrane region" description="Helical" evidence="1">
    <location>
        <begin position="56"/>
        <end position="75"/>
    </location>
</feature>
<feature type="transmembrane region" description="Helical" evidence="1">
    <location>
        <begin position="168"/>
        <end position="185"/>
    </location>
</feature>
<proteinExistence type="predicted"/>
<name>A0A1S8N6D9_CLOSA</name>
<accession>A0A1S8N6D9</accession>
<comment type="caution">
    <text evidence="2">The sequence shown here is derived from an EMBL/GenBank/DDBJ whole genome shotgun (WGS) entry which is preliminary data.</text>
</comment>
<organism evidence="2 3">
    <name type="scientific">Clostridium saccharobutylicum</name>
    <dbReference type="NCBI Taxonomy" id="169679"/>
    <lineage>
        <taxon>Bacteria</taxon>
        <taxon>Bacillati</taxon>
        <taxon>Bacillota</taxon>
        <taxon>Clostridia</taxon>
        <taxon>Eubacteriales</taxon>
        <taxon>Clostridiaceae</taxon>
        <taxon>Clostridium</taxon>
    </lineage>
</organism>
<dbReference type="EMBL" id="LZYZ01000004">
    <property type="protein sequence ID" value="OOM11963.1"/>
    <property type="molecule type" value="Genomic_DNA"/>
</dbReference>
<evidence type="ECO:0000313" key="2">
    <source>
        <dbReference type="EMBL" id="OOM11963.1"/>
    </source>
</evidence>
<feature type="transmembrane region" description="Helical" evidence="1">
    <location>
        <begin position="191"/>
        <end position="217"/>
    </location>
</feature>
<feature type="transmembrane region" description="Helical" evidence="1">
    <location>
        <begin position="134"/>
        <end position="161"/>
    </location>
</feature>
<reference evidence="2 3" key="1">
    <citation type="submission" date="2016-05" db="EMBL/GenBank/DDBJ databases">
        <title>Microbial solvent formation.</title>
        <authorList>
            <person name="Poehlein A."/>
            <person name="Montoya Solano J.D."/>
            <person name="Flitsch S."/>
            <person name="Krabben P."/>
            <person name="Duerre P."/>
            <person name="Daniel R."/>
        </authorList>
    </citation>
    <scope>NUCLEOTIDE SEQUENCE [LARGE SCALE GENOMIC DNA]</scope>
    <source>
        <strain evidence="2 3">L1-8</strain>
    </source>
</reference>
<keyword evidence="1" id="KW-1133">Transmembrane helix</keyword>
<gene>
    <name evidence="2" type="ORF">CLOSAC_23920</name>
</gene>
<feature type="transmembrane region" description="Helical" evidence="1">
    <location>
        <begin position="96"/>
        <end position="122"/>
    </location>
</feature>
<evidence type="ECO:0000256" key="1">
    <source>
        <dbReference type="SAM" id="Phobius"/>
    </source>
</evidence>
<keyword evidence="1" id="KW-0472">Membrane</keyword>
<sequence length="224" mass="25085">MKNLMNDIKCMFIKEFLQVTSNRKLVISTFGITLLSLICAFKCNNSLLPMEYLRNILPICVSFISCNMIMQTIIIDEINYKTLDILIVSRLSKLSIILGKALLGVAFGMGTTFISLILLYIASFFSPYLEGVRVITLFNIIASFEVALLSSLISISLALILRNIQIMNAFNMAIMLGTIFLFYYFTFKLSLSMAVVVIGIMVLCILLTCLSVSLISIKNYTISK</sequence>
<evidence type="ECO:0000313" key="3">
    <source>
        <dbReference type="Proteomes" id="UP000191154"/>
    </source>
</evidence>
<protein>
    <recommendedName>
        <fullName evidence="4">ABC-2 family transporter protein</fullName>
    </recommendedName>
</protein>
<keyword evidence="1" id="KW-0812">Transmembrane</keyword>
<dbReference type="RefSeq" id="WP_077865627.1">
    <property type="nucleotide sequence ID" value="NZ_LZYZ01000004.1"/>
</dbReference>